<dbReference type="Gene3D" id="3.40.190.10">
    <property type="entry name" value="Periplasmic binding protein-like II"/>
    <property type="match status" value="1"/>
</dbReference>
<evidence type="ECO:0000256" key="4">
    <source>
        <dbReference type="SAM" id="MobiDB-lite"/>
    </source>
</evidence>
<evidence type="ECO:0000256" key="3">
    <source>
        <dbReference type="ARBA" id="ARBA00022729"/>
    </source>
</evidence>
<keyword evidence="2" id="KW-0813">Transport</keyword>
<dbReference type="InterPro" id="IPR006311">
    <property type="entry name" value="TAT_signal"/>
</dbReference>
<dbReference type="PROSITE" id="PS51257">
    <property type="entry name" value="PROKAR_LIPOPROTEIN"/>
    <property type="match status" value="1"/>
</dbReference>
<dbReference type="RefSeq" id="WP_267624399.1">
    <property type="nucleotide sequence ID" value="NZ_JAODIW010000008.1"/>
</dbReference>
<dbReference type="Gene3D" id="3.10.105.10">
    <property type="entry name" value="Dipeptide-binding Protein, Domain 3"/>
    <property type="match status" value="1"/>
</dbReference>
<dbReference type="Proteomes" id="UP001595921">
    <property type="component" value="Unassembled WGS sequence"/>
</dbReference>
<dbReference type="PROSITE" id="PS51318">
    <property type="entry name" value="TAT"/>
    <property type="match status" value="1"/>
</dbReference>
<feature type="compositionally biased region" description="Polar residues" evidence="4">
    <location>
        <begin position="81"/>
        <end position="95"/>
    </location>
</feature>
<comment type="caution">
    <text evidence="6">The sequence shown here is derived from an EMBL/GenBank/DDBJ whole genome shotgun (WGS) entry which is preliminary data.</text>
</comment>
<dbReference type="InterPro" id="IPR000914">
    <property type="entry name" value="SBP_5_dom"/>
</dbReference>
<dbReference type="AlphaFoldDB" id="A0ABD5PAT1"/>
<evidence type="ECO:0000259" key="5">
    <source>
        <dbReference type="Pfam" id="PF00496"/>
    </source>
</evidence>
<feature type="region of interest" description="Disordered" evidence="4">
    <location>
        <begin position="32"/>
        <end position="95"/>
    </location>
</feature>
<dbReference type="InterPro" id="IPR030678">
    <property type="entry name" value="Peptide/Ni-bd"/>
</dbReference>
<comment type="similarity">
    <text evidence="1">Belongs to the bacterial solute-binding protein 5 family.</text>
</comment>
<proteinExistence type="inferred from homology"/>
<accession>A0ABD5PAT1</accession>
<dbReference type="NCBIfam" id="TIGR01409">
    <property type="entry name" value="TAT_signal_seq"/>
    <property type="match status" value="1"/>
</dbReference>
<feature type="domain" description="Solute-binding protein family 5" evidence="5">
    <location>
        <begin position="118"/>
        <end position="480"/>
    </location>
</feature>
<reference evidence="6 7" key="1">
    <citation type="journal article" date="2019" name="Int. J. Syst. Evol. Microbiol.">
        <title>The Global Catalogue of Microorganisms (GCM) 10K type strain sequencing project: providing services to taxonomists for standard genome sequencing and annotation.</title>
        <authorList>
            <consortium name="The Broad Institute Genomics Platform"/>
            <consortium name="The Broad Institute Genome Sequencing Center for Infectious Disease"/>
            <person name="Wu L."/>
            <person name="Ma J."/>
        </authorList>
    </citation>
    <scope>NUCLEOTIDE SEQUENCE [LARGE SCALE GENOMIC DNA]</scope>
    <source>
        <strain evidence="6 7">CGMCC 1.12553</strain>
    </source>
</reference>
<protein>
    <submittedName>
        <fullName evidence="6">ABC transporter substrate-binding protein</fullName>
    </submittedName>
</protein>
<dbReference type="PIRSF" id="PIRSF002741">
    <property type="entry name" value="MppA"/>
    <property type="match status" value="1"/>
</dbReference>
<dbReference type="InterPro" id="IPR039424">
    <property type="entry name" value="SBP_5"/>
</dbReference>
<dbReference type="Gene3D" id="3.90.76.10">
    <property type="entry name" value="Dipeptide-binding Protein, Domain 1"/>
    <property type="match status" value="1"/>
</dbReference>
<dbReference type="InterPro" id="IPR019546">
    <property type="entry name" value="TAT_signal_bac_arc"/>
</dbReference>
<evidence type="ECO:0000313" key="7">
    <source>
        <dbReference type="Proteomes" id="UP001595921"/>
    </source>
</evidence>
<evidence type="ECO:0000256" key="2">
    <source>
        <dbReference type="ARBA" id="ARBA00022448"/>
    </source>
</evidence>
<feature type="compositionally biased region" description="Gly residues" evidence="4">
    <location>
        <begin position="38"/>
        <end position="47"/>
    </location>
</feature>
<keyword evidence="7" id="KW-1185">Reference proteome</keyword>
<dbReference type="EMBL" id="JBHSDS010000006">
    <property type="protein sequence ID" value="MFC4358020.1"/>
    <property type="molecule type" value="Genomic_DNA"/>
</dbReference>
<dbReference type="Pfam" id="PF00496">
    <property type="entry name" value="SBP_bac_5"/>
    <property type="match status" value="1"/>
</dbReference>
<dbReference type="PANTHER" id="PTHR30290">
    <property type="entry name" value="PERIPLASMIC BINDING COMPONENT OF ABC TRANSPORTER"/>
    <property type="match status" value="1"/>
</dbReference>
<evidence type="ECO:0000256" key="1">
    <source>
        <dbReference type="ARBA" id="ARBA00005695"/>
    </source>
</evidence>
<dbReference type="PANTHER" id="PTHR30290:SF9">
    <property type="entry name" value="OLIGOPEPTIDE-BINDING PROTEIN APPA"/>
    <property type="match status" value="1"/>
</dbReference>
<organism evidence="6 7">
    <name type="scientific">Halobium salinum</name>
    <dbReference type="NCBI Taxonomy" id="1364940"/>
    <lineage>
        <taxon>Archaea</taxon>
        <taxon>Methanobacteriati</taxon>
        <taxon>Methanobacteriota</taxon>
        <taxon>Stenosarchaea group</taxon>
        <taxon>Halobacteria</taxon>
        <taxon>Halobacteriales</taxon>
        <taxon>Haloferacaceae</taxon>
        <taxon>Halobium</taxon>
    </lineage>
</organism>
<dbReference type="GO" id="GO:0042597">
    <property type="term" value="C:periplasmic space"/>
    <property type="evidence" value="ECO:0007669"/>
    <property type="project" value="UniProtKB-ARBA"/>
</dbReference>
<sequence>MPRDDTVNRRTFLKAAGGAAAGAALAGCAADPDETTTGSGGANGSGGEETTTGGEGETTTGSEDGGSGGSGQVLTWARGNDSGTLDPQNTTSGEDVKVTNQMYEQLVMFEPGKTSLRAGLAKDYTLEGQQTTVTLREGVTFHNGEEFTAEDVVATYRRFVDEDYEYYPGDSYVSAYGPFTLGNWIENVETNGDYELTMQMTQKYAPFLRNLAMFAASILSKKAIQEKGQDLSKEPVGTGPFAFDSWDTSNQRIRLTRNEEYWGEGASVGQVVFTAIGSNTTRAQTLDSGDADIIDGIGAQASKIIENSSSARLNQADGINVGYMAFNMAKVEEFRDKKVRQAVSYAINTKAIVDTIFKGIAKQASQPIPSNVMGYNDSLSPYPHDPEKAQSLLDEAGVSDFSFELATFKNPRTYNPSPLQAAQTVKSNLSEVGIEVTINQQSFNPFLDYTSAGKHDACFLGWMTDNADPDNFFYALLHPQVDVPDGQDWVSFDTDGYNTLNSAGWANADYMSLVEEAQTTYEEGARRSNYEEAAKIAHDEAPWVFMDHARELRGVHSRVEGFTLAPIGGPFLANVGLSN</sequence>
<feature type="compositionally biased region" description="Low complexity" evidence="4">
    <location>
        <begin position="48"/>
        <end position="62"/>
    </location>
</feature>
<gene>
    <name evidence="6" type="ORF">ACFO0N_08680</name>
</gene>
<dbReference type="CDD" id="cd08493">
    <property type="entry name" value="PBP2_DppA_like"/>
    <property type="match status" value="1"/>
</dbReference>
<evidence type="ECO:0000313" key="6">
    <source>
        <dbReference type="EMBL" id="MFC4358020.1"/>
    </source>
</evidence>
<name>A0ABD5PAT1_9EURY</name>
<keyword evidence="3" id="KW-0732">Signal</keyword>
<dbReference type="SUPFAM" id="SSF53850">
    <property type="entry name" value="Periplasmic binding protein-like II"/>
    <property type="match status" value="1"/>
</dbReference>